<dbReference type="InterPro" id="IPR000620">
    <property type="entry name" value="EamA_dom"/>
</dbReference>
<keyword evidence="2" id="KW-1003">Cell membrane</keyword>
<keyword evidence="5 6" id="KW-0472">Membrane</keyword>
<dbReference type="PANTHER" id="PTHR42920:SF5">
    <property type="entry name" value="EAMA DOMAIN-CONTAINING PROTEIN"/>
    <property type="match status" value="1"/>
</dbReference>
<dbReference type="InterPro" id="IPR051258">
    <property type="entry name" value="Diverse_Substrate_Transporter"/>
</dbReference>
<dbReference type="Gene3D" id="1.10.3730.20">
    <property type="match status" value="1"/>
</dbReference>
<feature type="transmembrane region" description="Helical" evidence="6">
    <location>
        <begin position="220"/>
        <end position="241"/>
    </location>
</feature>
<feature type="domain" description="EamA" evidence="7">
    <location>
        <begin position="13"/>
        <end position="147"/>
    </location>
</feature>
<protein>
    <submittedName>
        <fullName evidence="8">DMT family transporter</fullName>
    </submittedName>
</protein>
<evidence type="ECO:0000256" key="6">
    <source>
        <dbReference type="SAM" id="Phobius"/>
    </source>
</evidence>
<evidence type="ECO:0000256" key="1">
    <source>
        <dbReference type="ARBA" id="ARBA00004651"/>
    </source>
</evidence>
<feature type="transmembrane region" description="Helical" evidence="6">
    <location>
        <begin position="189"/>
        <end position="208"/>
    </location>
</feature>
<dbReference type="PANTHER" id="PTHR42920">
    <property type="entry name" value="OS03G0707200 PROTEIN-RELATED"/>
    <property type="match status" value="1"/>
</dbReference>
<dbReference type="Pfam" id="PF00892">
    <property type="entry name" value="EamA"/>
    <property type="match status" value="2"/>
</dbReference>
<keyword evidence="9" id="KW-1185">Reference proteome</keyword>
<feature type="transmembrane region" description="Helical" evidence="6">
    <location>
        <begin position="132"/>
        <end position="152"/>
    </location>
</feature>
<name>A0ABV8CND4_9GAMM</name>
<dbReference type="InterPro" id="IPR037185">
    <property type="entry name" value="EmrE-like"/>
</dbReference>
<feature type="transmembrane region" description="Helical" evidence="6">
    <location>
        <begin position="253"/>
        <end position="272"/>
    </location>
</feature>
<feature type="transmembrane region" description="Helical" evidence="6">
    <location>
        <begin position="76"/>
        <end position="97"/>
    </location>
</feature>
<proteinExistence type="predicted"/>
<organism evidence="8 9">
    <name type="scientific">Pseudaeromonas sharmana</name>
    <dbReference type="NCBI Taxonomy" id="328412"/>
    <lineage>
        <taxon>Bacteria</taxon>
        <taxon>Pseudomonadati</taxon>
        <taxon>Pseudomonadota</taxon>
        <taxon>Gammaproteobacteria</taxon>
        <taxon>Aeromonadales</taxon>
        <taxon>Aeromonadaceae</taxon>
        <taxon>Pseudaeromonas</taxon>
    </lineage>
</organism>
<keyword evidence="3 6" id="KW-0812">Transmembrane</keyword>
<comment type="caution">
    <text evidence="8">The sequence shown here is derived from an EMBL/GenBank/DDBJ whole genome shotgun (WGS) entry which is preliminary data.</text>
</comment>
<dbReference type="SUPFAM" id="SSF103481">
    <property type="entry name" value="Multidrug resistance efflux transporter EmrE"/>
    <property type="match status" value="2"/>
</dbReference>
<dbReference type="RefSeq" id="WP_377152088.1">
    <property type="nucleotide sequence ID" value="NZ_JBHSAF010000010.1"/>
</dbReference>
<evidence type="ECO:0000313" key="8">
    <source>
        <dbReference type="EMBL" id="MFC3913692.1"/>
    </source>
</evidence>
<feature type="domain" description="EamA" evidence="7">
    <location>
        <begin position="159"/>
        <end position="295"/>
    </location>
</feature>
<sequence length="299" mass="32463">MPFAKNIPSHAVGVFLALLAACGFAAKAIFAKLAYRYGVDAITMVTLRLGLLVPILLLIRWRSMASEPPLNGTQRLWLLILGLLGYYLSSLLDFIGLETVSASLERMVLCLYPTLTVLLSSCLHKQRLHPPLIFALALTYGGMGLVLLPDLGKAHADLMGLLCVLASTITYALYLTLSPTTIQQIGARRFTELALLVSAAAMCCHFLLTRSPQLIIEQPWQVWSYACAMALLSTLFPLYALSAAMLQIGASKAAIIGSLGPILTILFSMELLDEWLSGWQWLGVLLVIGGVTLTSRKGK</sequence>
<keyword evidence="4 6" id="KW-1133">Transmembrane helix</keyword>
<evidence type="ECO:0000256" key="5">
    <source>
        <dbReference type="ARBA" id="ARBA00023136"/>
    </source>
</evidence>
<dbReference type="PROSITE" id="PS51257">
    <property type="entry name" value="PROKAR_LIPOPROTEIN"/>
    <property type="match status" value="1"/>
</dbReference>
<dbReference type="Proteomes" id="UP001595692">
    <property type="component" value="Unassembled WGS sequence"/>
</dbReference>
<feature type="transmembrane region" description="Helical" evidence="6">
    <location>
        <begin position="103"/>
        <end position="120"/>
    </location>
</feature>
<accession>A0ABV8CND4</accession>
<evidence type="ECO:0000313" key="9">
    <source>
        <dbReference type="Proteomes" id="UP001595692"/>
    </source>
</evidence>
<comment type="subcellular location">
    <subcellularLocation>
        <location evidence="1">Cell membrane</location>
        <topology evidence="1">Multi-pass membrane protein</topology>
    </subcellularLocation>
</comment>
<reference evidence="9" key="1">
    <citation type="journal article" date="2019" name="Int. J. Syst. Evol. Microbiol.">
        <title>The Global Catalogue of Microorganisms (GCM) 10K type strain sequencing project: providing services to taxonomists for standard genome sequencing and annotation.</title>
        <authorList>
            <consortium name="The Broad Institute Genomics Platform"/>
            <consortium name="The Broad Institute Genome Sequencing Center for Infectious Disease"/>
            <person name="Wu L."/>
            <person name="Ma J."/>
        </authorList>
    </citation>
    <scope>NUCLEOTIDE SEQUENCE [LARGE SCALE GENOMIC DNA]</scope>
    <source>
        <strain evidence="9">CCUG 54939</strain>
    </source>
</reference>
<feature type="transmembrane region" description="Helical" evidence="6">
    <location>
        <begin position="158"/>
        <end position="177"/>
    </location>
</feature>
<evidence type="ECO:0000256" key="3">
    <source>
        <dbReference type="ARBA" id="ARBA00022692"/>
    </source>
</evidence>
<evidence type="ECO:0000256" key="4">
    <source>
        <dbReference type="ARBA" id="ARBA00022989"/>
    </source>
</evidence>
<evidence type="ECO:0000256" key="2">
    <source>
        <dbReference type="ARBA" id="ARBA00022475"/>
    </source>
</evidence>
<gene>
    <name evidence="8" type="ORF">ACFOSS_09455</name>
</gene>
<feature type="transmembrane region" description="Helical" evidence="6">
    <location>
        <begin position="41"/>
        <end position="61"/>
    </location>
</feature>
<evidence type="ECO:0000259" key="7">
    <source>
        <dbReference type="Pfam" id="PF00892"/>
    </source>
</evidence>
<dbReference type="EMBL" id="JBHSAF010000010">
    <property type="protein sequence ID" value="MFC3913692.1"/>
    <property type="molecule type" value="Genomic_DNA"/>
</dbReference>
<feature type="transmembrane region" description="Helical" evidence="6">
    <location>
        <begin position="278"/>
        <end position="295"/>
    </location>
</feature>